<keyword evidence="3" id="KW-0560">Oxidoreductase</keyword>
<evidence type="ECO:0000313" key="6">
    <source>
        <dbReference type="Proteomes" id="UP001370348"/>
    </source>
</evidence>
<evidence type="ECO:0000313" key="5">
    <source>
        <dbReference type="EMBL" id="WXB12625.1"/>
    </source>
</evidence>
<protein>
    <submittedName>
        <fullName evidence="5">SDR family NAD(P)-dependent oxidoreductase</fullName>
    </submittedName>
</protein>
<name>A0ABZ2LQK3_9BACT</name>
<evidence type="ECO:0000256" key="2">
    <source>
        <dbReference type="ARBA" id="ARBA00022857"/>
    </source>
</evidence>
<sequence length="252" mass="27060">MTIDELRRVAVVTGTSRGLGYAIAKLLAARANMHVVATSTELESGRRAIARLAGEGLPITHHLLDVTDPASVAALGHHVRERFGRIDVLVNNAAVFPTFLEPEEGSVLTARPETVLSTFNVNAVGALRLAQTFVPLMREQGHGRVVNVSSEVASLAVLPEDEYPLSPSYRISKVGMNALTRLLARELRGTDVLVNTYSPGWMRTDMGGPDAPFSAEEGAETAFYLATLPRGGPQGGFFAEMRKFGGPIALPW</sequence>
<proteinExistence type="inferred from homology"/>
<dbReference type="Gene3D" id="3.40.50.720">
    <property type="entry name" value="NAD(P)-binding Rossmann-like Domain"/>
    <property type="match status" value="1"/>
</dbReference>
<organism evidence="5 6">
    <name type="scientific">Pendulispora albinea</name>
    <dbReference type="NCBI Taxonomy" id="2741071"/>
    <lineage>
        <taxon>Bacteria</taxon>
        <taxon>Pseudomonadati</taxon>
        <taxon>Myxococcota</taxon>
        <taxon>Myxococcia</taxon>
        <taxon>Myxococcales</taxon>
        <taxon>Sorangiineae</taxon>
        <taxon>Pendulisporaceae</taxon>
        <taxon>Pendulispora</taxon>
    </lineage>
</organism>
<dbReference type="Pfam" id="PF00106">
    <property type="entry name" value="adh_short"/>
    <property type="match status" value="1"/>
</dbReference>
<dbReference type="Proteomes" id="UP001370348">
    <property type="component" value="Chromosome"/>
</dbReference>
<evidence type="ECO:0000256" key="3">
    <source>
        <dbReference type="ARBA" id="ARBA00023002"/>
    </source>
</evidence>
<evidence type="ECO:0000256" key="4">
    <source>
        <dbReference type="RuleBase" id="RU000363"/>
    </source>
</evidence>
<evidence type="ECO:0000256" key="1">
    <source>
        <dbReference type="ARBA" id="ARBA00006484"/>
    </source>
</evidence>
<dbReference type="RefSeq" id="WP_394822246.1">
    <property type="nucleotide sequence ID" value="NZ_CP089984.1"/>
</dbReference>
<dbReference type="EMBL" id="CP089984">
    <property type="protein sequence ID" value="WXB12625.1"/>
    <property type="molecule type" value="Genomic_DNA"/>
</dbReference>
<keyword evidence="2" id="KW-0521">NADP</keyword>
<reference evidence="5 6" key="1">
    <citation type="submission" date="2021-12" db="EMBL/GenBank/DDBJ databases">
        <title>Discovery of the Pendulisporaceae a myxobacterial family with distinct sporulation behavior and unique specialized metabolism.</title>
        <authorList>
            <person name="Garcia R."/>
            <person name="Popoff A."/>
            <person name="Bader C.D."/>
            <person name="Loehr J."/>
            <person name="Walesch S."/>
            <person name="Walt C."/>
            <person name="Boldt J."/>
            <person name="Bunk B."/>
            <person name="Haeckl F.J.F.P.J."/>
            <person name="Gunesch A.P."/>
            <person name="Birkelbach J."/>
            <person name="Nuebel U."/>
            <person name="Pietschmann T."/>
            <person name="Bach T."/>
            <person name="Mueller R."/>
        </authorList>
    </citation>
    <scope>NUCLEOTIDE SEQUENCE [LARGE SCALE GENOMIC DNA]</scope>
    <source>
        <strain evidence="5 6">MSr11954</strain>
    </source>
</reference>
<gene>
    <name evidence="5" type="ORF">LZC94_32845</name>
</gene>
<keyword evidence="6" id="KW-1185">Reference proteome</keyword>
<dbReference type="PANTHER" id="PTHR43963:SF6">
    <property type="entry name" value="CHAIN DEHYDROGENASE FAMILY PROTEIN, PUTATIVE (AFU_ORTHOLOGUE AFUA_3G15350)-RELATED"/>
    <property type="match status" value="1"/>
</dbReference>
<dbReference type="SUPFAM" id="SSF51735">
    <property type="entry name" value="NAD(P)-binding Rossmann-fold domains"/>
    <property type="match status" value="1"/>
</dbReference>
<comment type="similarity">
    <text evidence="1 4">Belongs to the short-chain dehydrogenases/reductases (SDR) family.</text>
</comment>
<dbReference type="PRINTS" id="PR00080">
    <property type="entry name" value="SDRFAMILY"/>
</dbReference>
<dbReference type="PANTHER" id="PTHR43963">
    <property type="entry name" value="CARBONYL REDUCTASE 1-RELATED"/>
    <property type="match status" value="1"/>
</dbReference>
<dbReference type="InterPro" id="IPR036291">
    <property type="entry name" value="NAD(P)-bd_dom_sf"/>
</dbReference>
<dbReference type="PRINTS" id="PR00081">
    <property type="entry name" value="GDHRDH"/>
</dbReference>
<accession>A0ABZ2LQK3</accession>
<dbReference type="InterPro" id="IPR002347">
    <property type="entry name" value="SDR_fam"/>
</dbReference>